<dbReference type="AlphaFoldDB" id="A0A2M9ZRM4"/>
<evidence type="ECO:0000313" key="4">
    <source>
        <dbReference type="Proteomes" id="UP000231962"/>
    </source>
</evidence>
<dbReference type="EMBL" id="NPDZ01000001">
    <property type="protein sequence ID" value="PJZ74611.1"/>
    <property type="molecule type" value="Genomic_DNA"/>
</dbReference>
<name>A0A2M9ZRM4_9LEPT</name>
<dbReference type="Proteomes" id="UP000231962">
    <property type="component" value="Unassembled WGS sequence"/>
</dbReference>
<accession>A0A2M9ZRM4</accession>
<evidence type="ECO:0000313" key="5">
    <source>
        <dbReference type="Proteomes" id="UP000231990"/>
    </source>
</evidence>
<evidence type="ECO:0000313" key="3">
    <source>
        <dbReference type="EMBL" id="PJZ74611.1"/>
    </source>
</evidence>
<dbReference type="Gene3D" id="3.90.930.1">
    <property type="match status" value="1"/>
</dbReference>
<sequence>MFRFGILFTFVSISSNLFAFTPGKWSHTDRYVLGSEKGGPTQELVKNSDGKIIYSANYKYDESGKLVQEFYIDSDGKGDGQTKFTYLNGKIQREELFNKNGKIVETKSFFYNPNGILSVVELKDEAGKLVLNCIISSWGENGLVRDAQTDWTNTKEKERFSVVKDNKNPSLFQQNIFNEDKQQVASTIYTYDEQGKLLSRMNVQGNLERLNRLIWDKNNRLQQLTFHVKQGDKWTLEKTHELVYGK</sequence>
<keyword evidence="4" id="KW-1185">Reference proteome</keyword>
<comment type="caution">
    <text evidence="3">The sequence shown here is derived from an EMBL/GenBank/DDBJ whole genome shotgun (WGS) entry which is preliminary data.</text>
</comment>
<dbReference type="EMBL" id="NPDY01000001">
    <property type="protein sequence ID" value="PJZ71079.1"/>
    <property type="molecule type" value="Genomic_DNA"/>
</dbReference>
<dbReference type="OrthoDB" id="342669at2"/>
<dbReference type="RefSeq" id="WP_100712021.1">
    <property type="nucleotide sequence ID" value="NZ_NPDY01000001.1"/>
</dbReference>
<evidence type="ECO:0000256" key="1">
    <source>
        <dbReference type="SAM" id="SignalP"/>
    </source>
</evidence>
<feature type="chain" id="PRO_5014767541" evidence="1">
    <location>
        <begin position="20"/>
        <end position="246"/>
    </location>
</feature>
<dbReference type="SUPFAM" id="SSF82185">
    <property type="entry name" value="Histone H3 K4-specific methyltransferase SET7/9 N-terminal domain"/>
    <property type="match status" value="1"/>
</dbReference>
<protein>
    <submittedName>
        <fullName evidence="3">Uncharacterized protein</fullName>
    </submittedName>
</protein>
<proteinExistence type="predicted"/>
<organism evidence="3 5">
    <name type="scientific">Leptospira perolatii</name>
    <dbReference type="NCBI Taxonomy" id="2023191"/>
    <lineage>
        <taxon>Bacteria</taxon>
        <taxon>Pseudomonadati</taxon>
        <taxon>Spirochaetota</taxon>
        <taxon>Spirochaetia</taxon>
        <taxon>Leptospirales</taxon>
        <taxon>Leptospiraceae</taxon>
        <taxon>Leptospira</taxon>
    </lineage>
</organism>
<keyword evidence="1" id="KW-0732">Signal</keyword>
<dbReference type="Proteomes" id="UP000231990">
    <property type="component" value="Unassembled WGS sequence"/>
</dbReference>
<evidence type="ECO:0000313" key="2">
    <source>
        <dbReference type="EMBL" id="PJZ71079.1"/>
    </source>
</evidence>
<reference evidence="4 5" key="1">
    <citation type="submission" date="2017-07" db="EMBL/GenBank/DDBJ databases">
        <title>Leptospira spp. isolated from tropical soils.</title>
        <authorList>
            <person name="Thibeaux R."/>
            <person name="Iraola G."/>
            <person name="Ferres I."/>
            <person name="Bierque E."/>
            <person name="Girault D."/>
            <person name="Soupe-Gilbert M.-E."/>
            <person name="Picardeau M."/>
            <person name="Goarant C."/>
        </authorList>
    </citation>
    <scope>NUCLEOTIDE SEQUENCE [LARGE SCALE GENOMIC DNA]</scope>
    <source>
        <strain evidence="3 5">FH1-B-B1</strain>
        <strain evidence="2 4">FH1-B-C1</strain>
    </source>
</reference>
<feature type="signal peptide" evidence="1">
    <location>
        <begin position="1"/>
        <end position="19"/>
    </location>
</feature>
<gene>
    <name evidence="2" type="ORF">CH360_00720</name>
    <name evidence="3" type="ORF">CH373_00720</name>
</gene>